<evidence type="ECO:0000256" key="3">
    <source>
        <dbReference type="ARBA" id="ARBA00022454"/>
    </source>
</evidence>
<dbReference type="GO" id="GO:0007076">
    <property type="term" value="P:mitotic chromosome condensation"/>
    <property type="evidence" value="ECO:0007669"/>
    <property type="project" value="InterPro"/>
</dbReference>
<comment type="subcellular location">
    <subcellularLocation>
        <location evidence="1">Chromosome</location>
    </subcellularLocation>
</comment>
<accession>A0AAF0EH98</accession>
<dbReference type="GO" id="GO:0000796">
    <property type="term" value="C:condensin complex"/>
    <property type="evidence" value="ECO:0007669"/>
    <property type="project" value="InterPro"/>
</dbReference>
<keyword evidence="7" id="KW-0131">Cell cycle</keyword>
<evidence type="ECO:0000313" key="11">
    <source>
        <dbReference type="Proteomes" id="UP001214415"/>
    </source>
</evidence>
<dbReference type="InterPro" id="IPR011989">
    <property type="entry name" value="ARM-like"/>
</dbReference>
<dbReference type="Pfam" id="PF12719">
    <property type="entry name" value="Cnd3"/>
    <property type="match status" value="1"/>
</dbReference>
<feature type="compositionally biased region" description="Acidic residues" evidence="8">
    <location>
        <begin position="937"/>
        <end position="951"/>
    </location>
</feature>
<proteinExistence type="inferred from homology"/>
<keyword evidence="3" id="KW-0158">Chromosome</keyword>
<evidence type="ECO:0000256" key="2">
    <source>
        <dbReference type="ARBA" id="ARBA00006533"/>
    </source>
</evidence>
<dbReference type="InterPro" id="IPR016024">
    <property type="entry name" value="ARM-type_fold"/>
</dbReference>
<dbReference type="EMBL" id="CP119901">
    <property type="protein sequence ID" value="WFD22322.1"/>
    <property type="molecule type" value="Genomic_DNA"/>
</dbReference>
<name>A0AAF0EH98_9BASI</name>
<evidence type="ECO:0000256" key="1">
    <source>
        <dbReference type="ARBA" id="ARBA00004286"/>
    </source>
</evidence>
<dbReference type="InterPro" id="IPR025977">
    <property type="entry name" value="Cnd3_C"/>
</dbReference>
<reference evidence="10" key="1">
    <citation type="submission" date="2023-03" db="EMBL/GenBank/DDBJ databases">
        <title>Mating type loci evolution in Malassezia.</title>
        <authorList>
            <person name="Coelho M.A."/>
        </authorList>
    </citation>
    <scope>NUCLEOTIDE SEQUENCE</scope>
    <source>
        <strain evidence="10">CBS 12830</strain>
    </source>
</reference>
<dbReference type="AlphaFoldDB" id="A0AAF0EH98"/>
<protein>
    <submittedName>
        <fullName evidence="10">Chromosome condensation complex Condensin, subunit G</fullName>
    </submittedName>
</protein>
<evidence type="ECO:0000313" key="10">
    <source>
        <dbReference type="EMBL" id="WFD22322.1"/>
    </source>
</evidence>
<dbReference type="Gene3D" id="1.25.10.10">
    <property type="entry name" value="Leucine-rich Repeat Variant"/>
    <property type="match status" value="2"/>
</dbReference>
<keyword evidence="6" id="KW-0226">DNA condensation</keyword>
<dbReference type="Proteomes" id="UP001214415">
    <property type="component" value="Chromosome 2"/>
</dbReference>
<sequence length="977" mass="108850">MRDTLVVTVQAQLPPHFQDAQHSVANHRKNCVSLFRLHSQCAQVTETTPRGTRLVGEKVFNECFFDCLHRILPLKKGFKGADRIGRFVSTYAAYALEQFSGPHADASDNHEDDTPATRFVAILLKHLLKGFQAKDKNVRLRCCTCVALLINSMDSLDDDLYETLVSLLMQRLVDKESAVRVQAVIALARLQCSEEGTDERTLRLLLHLLRHDASADVRRAALFNIPPTSATLPYLLERLLDVDATNRRCVYLGSLKALMDAQPSMESENGVVIKESLGLGEVSLSEVVRIGLHERDLSVQKAARKLVTHWLEAAGGDVLTLLSMLHVMRSPNGEPVVLALLEDLPDVRASVARLLADQSTYWSDITPGKALLARCFVLYATTHNMERELETCVPVVTALVYRIQAEYHALSTLLEQQAAEEMEEGMPALQDDSALAHVFVVGEMLAIAMYCDYGDELGRRNMFTLVREMLSNAWLPAELVARCLDVLLRLASGQRDFLQIVVELVQALDSELEETENDEGGDTSVRQTLSWHRRVDKDASPAQAADLAALDARRLLIVRSMLERMTGTLQDETSLEGLIQELIVPSVQSKDAALREQGLVCLGLCSLLDKKTALITFPLLLNQIQRANGTIQARCVECLFDLTVVHGMDALCTQSASVAARNEFEGDEEKGLHYARQQLLGFLLSLLENEEPDIQAIASEGLAKLLLTGVLNDDDVLKSLILTYMSPDTASNQPLRQCLSYFLPLFCSSHARHQRMIQHVFMDVFDILANLYEDPEARSHMISPAQLATQLAEWSHPDRSMLTDPDMEVHVDMAVDAMKHALQTPSRDQRKALVQMLGKLAWPATLDAKRATTLFLLGREWQLRADDATTRNALHKYEQALLKRYNVPETGPDPDAMSSLEAFVRALPPPDDTKPRARTRTSRAPSVATERDASPSDAEESEDDITSEEDVAERARPSRRPLPSHEEVDEDEDELGL</sequence>
<keyword evidence="4" id="KW-0132">Cell division</keyword>
<evidence type="ECO:0000256" key="6">
    <source>
        <dbReference type="ARBA" id="ARBA00023067"/>
    </source>
</evidence>
<evidence type="ECO:0000256" key="8">
    <source>
        <dbReference type="SAM" id="MobiDB-lite"/>
    </source>
</evidence>
<dbReference type="PANTHER" id="PTHR14418">
    <property type="entry name" value="CONDENSIN COMPLEX SUBUNIT 3-RELATED"/>
    <property type="match status" value="1"/>
</dbReference>
<feature type="compositionally biased region" description="Acidic residues" evidence="8">
    <location>
        <begin position="967"/>
        <end position="977"/>
    </location>
</feature>
<evidence type="ECO:0000256" key="5">
    <source>
        <dbReference type="ARBA" id="ARBA00022776"/>
    </source>
</evidence>
<organism evidence="10 11">
    <name type="scientific">Malassezia equina</name>
    <dbReference type="NCBI Taxonomy" id="1381935"/>
    <lineage>
        <taxon>Eukaryota</taxon>
        <taxon>Fungi</taxon>
        <taxon>Dikarya</taxon>
        <taxon>Basidiomycota</taxon>
        <taxon>Ustilaginomycotina</taxon>
        <taxon>Malasseziomycetes</taxon>
        <taxon>Malasseziales</taxon>
        <taxon>Malasseziaceae</taxon>
        <taxon>Malassezia</taxon>
    </lineage>
</organism>
<keyword evidence="5" id="KW-0498">Mitosis</keyword>
<comment type="similarity">
    <text evidence="2">Belongs to the CND3 (condensin subunit 3) family.</text>
</comment>
<dbReference type="InterPro" id="IPR027165">
    <property type="entry name" value="CND3"/>
</dbReference>
<dbReference type="Pfam" id="PF13646">
    <property type="entry name" value="HEAT_2"/>
    <property type="match status" value="1"/>
</dbReference>
<evidence type="ECO:0000259" key="9">
    <source>
        <dbReference type="Pfam" id="PF12719"/>
    </source>
</evidence>
<evidence type="ECO:0000256" key="4">
    <source>
        <dbReference type="ARBA" id="ARBA00022618"/>
    </source>
</evidence>
<dbReference type="PANTHER" id="PTHR14418:SF5">
    <property type="entry name" value="CONDENSIN COMPLEX SUBUNIT 3"/>
    <property type="match status" value="1"/>
</dbReference>
<feature type="domain" description="Nuclear condensin complex subunit 3 C-terminal" evidence="9">
    <location>
        <begin position="554"/>
        <end position="840"/>
    </location>
</feature>
<keyword evidence="11" id="KW-1185">Reference proteome</keyword>
<evidence type="ECO:0000256" key="7">
    <source>
        <dbReference type="ARBA" id="ARBA00023306"/>
    </source>
</evidence>
<gene>
    <name evidence="10" type="primary">YCG1</name>
    <name evidence="10" type="ORF">MEQU1_000992</name>
</gene>
<dbReference type="SUPFAM" id="SSF48371">
    <property type="entry name" value="ARM repeat"/>
    <property type="match status" value="1"/>
</dbReference>
<feature type="region of interest" description="Disordered" evidence="8">
    <location>
        <begin position="906"/>
        <end position="977"/>
    </location>
</feature>
<dbReference type="GO" id="GO:0000793">
    <property type="term" value="C:condensed chromosome"/>
    <property type="evidence" value="ECO:0007669"/>
    <property type="project" value="TreeGrafter"/>
</dbReference>
<dbReference type="GO" id="GO:0051301">
    <property type="term" value="P:cell division"/>
    <property type="evidence" value="ECO:0007669"/>
    <property type="project" value="UniProtKB-KW"/>
</dbReference>